<evidence type="ECO:0000256" key="1">
    <source>
        <dbReference type="SAM" id="MobiDB-lite"/>
    </source>
</evidence>
<dbReference type="RefSeq" id="WP_145865291.1">
    <property type="nucleotide sequence ID" value="NZ_CYTW01000001.1"/>
</dbReference>
<dbReference type="GeneID" id="83880995"/>
<protein>
    <submittedName>
        <fullName evidence="2">Uncharacterized protein</fullName>
    </submittedName>
</protein>
<keyword evidence="3" id="KW-1185">Reference proteome</keyword>
<evidence type="ECO:0000313" key="3">
    <source>
        <dbReference type="Proteomes" id="UP000051870"/>
    </source>
</evidence>
<dbReference type="EMBL" id="CYTW01000001">
    <property type="protein sequence ID" value="CUJ96171.1"/>
    <property type="molecule type" value="Genomic_DNA"/>
</dbReference>
<dbReference type="AlphaFoldDB" id="A0A0P1I839"/>
<name>A0A0P1I839_9RHOB</name>
<sequence>MSEISDLESRISAAMDRIGRSLEELPGGAADAGEMETLQQQLEDERLATEQMQERNRALVLRQESLEETVKSLESEIEVSRSYVDAGQAELEAAQTVAESAQAEAAQAVSDLEKARQEIEDAKAALSEAEAAAQEAANQVPEAAPEEPAAPTLDLDENRDVINHLSKRIRRLRITSRQLREANNLLREATEKQLPDHTLVNKALQAELSNLKAEREVELAEMDVIMGALRPMLNDDAQEKEAQDG</sequence>
<dbReference type="Proteomes" id="UP000051870">
    <property type="component" value="Unassembled WGS sequence"/>
</dbReference>
<organism evidence="2 3">
    <name type="scientific">Shimia thalassica</name>
    <dbReference type="NCBI Taxonomy" id="1715693"/>
    <lineage>
        <taxon>Bacteria</taxon>
        <taxon>Pseudomonadati</taxon>
        <taxon>Pseudomonadota</taxon>
        <taxon>Alphaproteobacteria</taxon>
        <taxon>Rhodobacterales</taxon>
        <taxon>Roseobacteraceae</taxon>
    </lineage>
</organism>
<dbReference type="STRING" id="1715693.PH7735_01960"/>
<reference evidence="3" key="1">
    <citation type="submission" date="2015-09" db="EMBL/GenBank/DDBJ databases">
        <authorList>
            <person name="Rodrigo-Torres Lidia"/>
            <person name="Arahal R.David."/>
        </authorList>
    </citation>
    <scope>NUCLEOTIDE SEQUENCE [LARGE SCALE GENOMIC DNA]</scope>
    <source>
        <strain evidence="3">CECT 7735</strain>
    </source>
</reference>
<gene>
    <name evidence="2" type="ORF">PH7735_01960</name>
</gene>
<evidence type="ECO:0000313" key="2">
    <source>
        <dbReference type="EMBL" id="CUJ96171.1"/>
    </source>
</evidence>
<accession>A0A0P1I839</accession>
<feature type="region of interest" description="Disordered" evidence="1">
    <location>
        <begin position="132"/>
        <end position="151"/>
    </location>
</feature>
<proteinExistence type="predicted"/>